<evidence type="ECO:0000313" key="3">
    <source>
        <dbReference type="EMBL" id="CDJ60133.1"/>
    </source>
</evidence>
<feature type="coiled-coil region" evidence="1">
    <location>
        <begin position="555"/>
        <end position="589"/>
    </location>
</feature>
<sequence>MAGAPPIQQTHQQGAPASWGPAGSLGLKAFDAQSRLTSGLSDAATAATVGTRAAAPIPAAGAASAGASWLRMCPVCCCSLSACTCDAAAIAAEHQRQLQQQEIVYQRRLQLQQQREQLERVNALQQKQKTLLQQQLNSSADNTPLHYSGASLRSCSNQSMGADAVPLGIKMNSGVSRNGGVVPSWQQQPYLQQQQQKQGPIAGLVLSECSPSRGSAAAAAEVAEVAGVGMHCSRRDNSQQAQETYAAAGVAAAAAAVPAVDPSCSLQGAVEAPCNSGRNTSTRQKLSDAEVALEMLGIAGRRKGDRRRQGERRLQVYTQPSREAQSPLRNSSCAKGSQEGLAAANVNNEYPHSGVAAATAAPDVERQFRTSTISPQIQPHSAAAEGLCCLPASKTSAEESGEDIWQETPEGRRALQAYLFELQARLAEAEKQATHNFVGCLYREMHLQELGKKFLTQSNTPAPIADIVPLGPLSEMGTCTRPLACLLQAFVCVDVVLQHLQEALKRKHVAEMKLRAHIASLAAVNEQLQAEASTLMNFHRLAEAHGPEAAEKLLLQQLRSQTEKQSTEIKDLRRKLVNREDQVSALECEVAMCRKALGVLHTFLQCQGQIQQCPPEPRCLPPPVEDRTTQTDANSTLMKPLSTEKRQDSASTQVTPQSPASQRSIEGLAEPSEEETPASPKDCLQDSTPSSESVEQAVETEETAKDAEISLPVSRSALKAEAPRQRSAEYASAGKGAALAGDASAPLRGIGPVMRFTVGPATGYEHRRDDAVDSAVAALSNARINKVLFTRICSGVYLYGHLAVAMRLSPSGELWVSFDGREYTAMDFIRSFEEEEFRYLKKKQKESGRAVSLEVCPHNSLSQKELRTQEALVAAFQRCESLQGRCSRDSSCGSESKSSSSDCDKIVCGSGVFSVSCCSRLWSPSERRAKTADASSQRSAFAFCKQQEGPAE</sequence>
<accession>U6MAQ6</accession>
<evidence type="ECO:0000256" key="2">
    <source>
        <dbReference type="SAM" id="MobiDB-lite"/>
    </source>
</evidence>
<dbReference type="Proteomes" id="UP000030763">
    <property type="component" value="Unassembled WGS sequence"/>
</dbReference>
<dbReference type="EMBL" id="HG721363">
    <property type="protein sequence ID" value="CDJ60133.1"/>
    <property type="molecule type" value="Genomic_DNA"/>
</dbReference>
<gene>
    <name evidence="3" type="ORF">EMWEY_00027800</name>
</gene>
<feature type="compositionally biased region" description="Polar residues" evidence="2">
    <location>
        <begin position="316"/>
        <end position="335"/>
    </location>
</feature>
<keyword evidence="4" id="KW-1185">Reference proteome</keyword>
<dbReference type="VEuPathDB" id="ToxoDB:EMWEY_00027800"/>
<organism evidence="3 4">
    <name type="scientific">Eimeria maxima</name>
    <name type="common">Coccidian parasite</name>
    <dbReference type="NCBI Taxonomy" id="5804"/>
    <lineage>
        <taxon>Eukaryota</taxon>
        <taxon>Sar</taxon>
        <taxon>Alveolata</taxon>
        <taxon>Apicomplexa</taxon>
        <taxon>Conoidasida</taxon>
        <taxon>Coccidia</taxon>
        <taxon>Eucoccidiorida</taxon>
        <taxon>Eimeriorina</taxon>
        <taxon>Eimeriidae</taxon>
        <taxon>Eimeria</taxon>
    </lineage>
</organism>
<dbReference type="AlphaFoldDB" id="U6MAQ6"/>
<feature type="region of interest" description="Disordered" evidence="2">
    <location>
        <begin position="300"/>
        <end position="336"/>
    </location>
</feature>
<feature type="coiled-coil region" evidence="1">
    <location>
        <begin position="108"/>
        <end position="135"/>
    </location>
</feature>
<evidence type="ECO:0000256" key="1">
    <source>
        <dbReference type="SAM" id="Coils"/>
    </source>
</evidence>
<feature type="compositionally biased region" description="Polar residues" evidence="2">
    <location>
        <begin position="649"/>
        <end position="664"/>
    </location>
</feature>
<name>U6MAQ6_EIMMA</name>
<reference evidence="3" key="1">
    <citation type="submission" date="2013-10" db="EMBL/GenBank/DDBJ databases">
        <title>Genomic analysis of the causative agents of coccidiosis in chickens.</title>
        <authorList>
            <person name="Reid A.J."/>
            <person name="Blake D."/>
            <person name="Billington K."/>
            <person name="Browne H."/>
            <person name="Dunn M."/>
            <person name="Hung S."/>
            <person name="Kawahara F."/>
            <person name="Miranda-Saavedra D."/>
            <person name="Mourier T."/>
            <person name="Nagra H."/>
            <person name="Otto T.D."/>
            <person name="Rawlings N."/>
            <person name="Sanchez A."/>
            <person name="Sanders M."/>
            <person name="Subramaniam C."/>
            <person name="Tay Y."/>
            <person name="Dear P."/>
            <person name="Doerig C."/>
            <person name="Gruber A."/>
            <person name="Parkinson J."/>
            <person name="Shirley M."/>
            <person name="Wan K.L."/>
            <person name="Berriman M."/>
            <person name="Tomley F."/>
            <person name="Pain A."/>
        </authorList>
    </citation>
    <scope>NUCLEOTIDE SEQUENCE [LARGE SCALE GENOMIC DNA]</scope>
    <source>
        <strain evidence="3">Weybridge</strain>
    </source>
</reference>
<dbReference type="RefSeq" id="XP_013336778.1">
    <property type="nucleotide sequence ID" value="XM_013481324.1"/>
</dbReference>
<feature type="region of interest" description="Disordered" evidence="2">
    <location>
        <begin position="614"/>
        <end position="710"/>
    </location>
</feature>
<dbReference type="GeneID" id="25336766"/>
<evidence type="ECO:0000313" key="4">
    <source>
        <dbReference type="Proteomes" id="UP000030763"/>
    </source>
</evidence>
<feature type="compositionally biased region" description="Pro residues" evidence="2">
    <location>
        <begin position="614"/>
        <end position="623"/>
    </location>
</feature>
<feature type="compositionally biased region" description="Polar residues" evidence="2">
    <location>
        <begin position="685"/>
        <end position="694"/>
    </location>
</feature>
<proteinExistence type="predicted"/>
<reference evidence="3" key="2">
    <citation type="submission" date="2013-10" db="EMBL/GenBank/DDBJ databases">
        <authorList>
            <person name="Aslett M."/>
        </authorList>
    </citation>
    <scope>NUCLEOTIDE SEQUENCE [LARGE SCALE GENOMIC DNA]</scope>
    <source>
        <strain evidence="3">Weybridge</strain>
    </source>
</reference>
<dbReference type="OrthoDB" id="342409at2759"/>
<keyword evidence="1" id="KW-0175">Coiled coil</keyword>
<protein>
    <submittedName>
        <fullName evidence="3">Uncharacterized protein</fullName>
    </submittedName>
</protein>